<gene>
    <name evidence="2" type="ORF">HRQ91_08685</name>
</gene>
<dbReference type="KEGG" id="tpav:HRQ91_08685"/>
<dbReference type="EMBL" id="CP054142">
    <property type="protein sequence ID" value="QTQ14524.1"/>
    <property type="molecule type" value="Genomic_DNA"/>
</dbReference>
<reference evidence="2 3" key="1">
    <citation type="journal article" date="2021" name="Microbiol. Resour. Announc.">
        <title>Complete Genome Sequences of Three Human Oral Treponema parvum Isolates.</title>
        <authorList>
            <person name="Zeng H."/>
            <person name="Watt R.M."/>
        </authorList>
    </citation>
    <scope>NUCLEOTIDE SEQUENCE [LARGE SCALE GENOMIC DNA]</scope>
    <source>
        <strain evidence="2 3">ATCC 700770</strain>
    </source>
</reference>
<dbReference type="InterPro" id="IPR029044">
    <property type="entry name" value="Nucleotide-diphossugar_trans"/>
</dbReference>
<dbReference type="AlphaFoldDB" id="A0A975F4K5"/>
<dbReference type="Proteomes" id="UP000671908">
    <property type="component" value="Chromosome"/>
</dbReference>
<accession>A0A975F4K5</accession>
<name>A0A975F4K5_9SPIR</name>
<sequence length="311" mass="37215">MIYLSVCIPTYNRCKQLKKSIESIICQKAFISGDVEIVVSDNASTDGTQFMMEEYSKRYKKIIYSRNTENEGVSKNIYKSLMLANGEYRKISNDTFIYNSDSIDRIVKYIKIYIDNRPLLFFANSYLKDIPMIYVVKDVDSLLTKLSFQITSDVLHGYWKDDIKFLLDLDISKWFYTIRFVIERMFIKKSAVIVNERLLSIHEVNKKDLSYGLYNVFYIEQFNIYSEYLARHIISKSTYDYLEKDILFGFFIEWVINQKINKDKFIFNEYDDLDSLINITYNCKDYYKHYRRKLGFQIFIRHIKNLLSCVK</sequence>
<dbReference type="Pfam" id="PF00535">
    <property type="entry name" value="Glycos_transf_2"/>
    <property type="match status" value="1"/>
</dbReference>
<dbReference type="SUPFAM" id="SSF53448">
    <property type="entry name" value="Nucleotide-diphospho-sugar transferases"/>
    <property type="match status" value="1"/>
</dbReference>
<proteinExistence type="predicted"/>
<dbReference type="InterPro" id="IPR001173">
    <property type="entry name" value="Glyco_trans_2-like"/>
</dbReference>
<evidence type="ECO:0000259" key="1">
    <source>
        <dbReference type="Pfam" id="PF00535"/>
    </source>
</evidence>
<organism evidence="2 3">
    <name type="scientific">Treponema parvum</name>
    <dbReference type="NCBI Taxonomy" id="138851"/>
    <lineage>
        <taxon>Bacteria</taxon>
        <taxon>Pseudomonadati</taxon>
        <taxon>Spirochaetota</taxon>
        <taxon>Spirochaetia</taxon>
        <taxon>Spirochaetales</taxon>
        <taxon>Treponemataceae</taxon>
        <taxon>Treponema</taxon>
    </lineage>
</organism>
<feature type="domain" description="Glycosyltransferase 2-like" evidence="1">
    <location>
        <begin position="5"/>
        <end position="110"/>
    </location>
</feature>
<dbReference type="GO" id="GO:0016758">
    <property type="term" value="F:hexosyltransferase activity"/>
    <property type="evidence" value="ECO:0007669"/>
    <property type="project" value="UniProtKB-ARBA"/>
</dbReference>
<dbReference type="Gene3D" id="3.90.550.10">
    <property type="entry name" value="Spore Coat Polysaccharide Biosynthesis Protein SpsA, Chain A"/>
    <property type="match status" value="1"/>
</dbReference>
<protein>
    <submittedName>
        <fullName evidence="2">Glycosyltransferase family 2 protein</fullName>
    </submittedName>
</protein>
<evidence type="ECO:0000313" key="3">
    <source>
        <dbReference type="Proteomes" id="UP000671908"/>
    </source>
</evidence>
<dbReference type="PANTHER" id="PTHR22916:SF3">
    <property type="entry name" value="UDP-GLCNAC:BETAGAL BETA-1,3-N-ACETYLGLUCOSAMINYLTRANSFERASE-LIKE PROTEIN 1"/>
    <property type="match status" value="1"/>
</dbReference>
<dbReference type="PANTHER" id="PTHR22916">
    <property type="entry name" value="GLYCOSYLTRANSFERASE"/>
    <property type="match status" value="1"/>
</dbReference>
<keyword evidence="3" id="KW-1185">Reference proteome</keyword>
<evidence type="ECO:0000313" key="2">
    <source>
        <dbReference type="EMBL" id="QTQ14524.1"/>
    </source>
</evidence>
<dbReference type="RefSeq" id="WP_210119177.1">
    <property type="nucleotide sequence ID" value="NZ_CP054142.1"/>
</dbReference>